<accession>A0A7I8DHC1</accession>
<evidence type="ECO:0008006" key="3">
    <source>
        <dbReference type="Google" id="ProtNLM"/>
    </source>
</evidence>
<dbReference type="RefSeq" id="WP_318978572.1">
    <property type="nucleotide sequence ID" value="NZ_AP023366.1"/>
</dbReference>
<reference evidence="1 2" key="1">
    <citation type="submission" date="2020-08" db="EMBL/GenBank/DDBJ databases">
        <title>Complete Genome Sequence of Effusibacillus dendaii Strain skT53, Isolated from Farmland soil.</title>
        <authorList>
            <person name="Konishi T."/>
            <person name="Kawasaki H."/>
        </authorList>
    </citation>
    <scope>NUCLEOTIDE SEQUENCE [LARGE SCALE GENOMIC DNA]</scope>
    <source>
        <strain evidence="2">skT53</strain>
    </source>
</reference>
<gene>
    <name evidence="1" type="ORF">skT53_33940</name>
</gene>
<proteinExistence type="predicted"/>
<dbReference type="Proteomes" id="UP000593802">
    <property type="component" value="Chromosome"/>
</dbReference>
<sequence>MEIHFLSVIAMEFILGIKHAIEPDHVMPFPQSQSQQKTLAGVFWGIGHTFTLFTV</sequence>
<dbReference type="EMBL" id="AP023366">
    <property type="protein sequence ID" value="BCJ88409.1"/>
    <property type="molecule type" value="Genomic_DNA"/>
</dbReference>
<dbReference type="AlphaFoldDB" id="A0A7I8DHC1"/>
<keyword evidence="2" id="KW-1185">Reference proteome</keyword>
<dbReference type="KEGG" id="eff:skT53_33940"/>
<organism evidence="1 2">
    <name type="scientific">Effusibacillus dendaii</name>
    <dbReference type="NCBI Taxonomy" id="2743772"/>
    <lineage>
        <taxon>Bacteria</taxon>
        <taxon>Bacillati</taxon>
        <taxon>Bacillota</taxon>
        <taxon>Bacilli</taxon>
        <taxon>Bacillales</taxon>
        <taxon>Alicyclobacillaceae</taxon>
        <taxon>Effusibacillus</taxon>
    </lineage>
</organism>
<protein>
    <recommendedName>
        <fullName evidence="3">Nickel/cobalt efflux system</fullName>
    </recommendedName>
</protein>
<evidence type="ECO:0000313" key="2">
    <source>
        <dbReference type="Proteomes" id="UP000593802"/>
    </source>
</evidence>
<name>A0A7I8DHC1_9BACL</name>
<evidence type="ECO:0000313" key="1">
    <source>
        <dbReference type="EMBL" id="BCJ88409.1"/>
    </source>
</evidence>